<feature type="transmembrane region" description="Helical" evidence="9">
    <location>
        <begin position="45"/>
        <end position="65"/>
    </location>
</feature>
<dbReference type="EMBL" id="BAAAHE010000014">
    <property type="protein sequence ID" value="GAA0617484.1"/>
    <property type="molecule type" value="Genomic_DNA"/>
</dbReference>
<gene>
    <name evidence="10" type="ORF">GCM10009547_19660</name>
</gene>
<feature type="transmembrane region" description="Helical" evidence="9">
    <location>
        <begin position="345"/>
        <end position="367"/>
    </location>
</feature>
<organism evidence="10 11">
    <name type="scientific">Sporichthya brevicatena</name>
    <dbReference type="NCBI Taxonomy" id="171442"/>
    <lineage>
        <taxon>Bacteria</taxon>
        <taxon>Bacillati</taxon>
        <taxon>Actinomycetota</taxon>
        <taxon>Actinomycetes</taxon>
        <taxon>Sporichthyales</taxon>
        <taxon>Sporichthyaceae</taxon>
        <taxon>Sporichthya</taxon>
    </lineage>
</organism>
<evidence type="ECO:0000256" key="1">
    <source>
        <dbReference type="ARBA" id="ARBA00004651"/>
    </source>
</evidence>
<evidence type="ECO:0000313" key="10">
    <source>
        <dbReference type="EMBL" id="GAA0617484.1"/>
    </source>
</evidence>
<protein>
    <submittedName>
        <fullName evidence="10">Uncharacterized protein</fullName>
    </submittedName>
</protein>
<keyword evidence="11" id="KW-1185">Reference proteome</keyword>
<dbReference type="Pfam" id="PF02653">
    <property type="entry name" value="BPD_transp_2"/>
    <property type="match status" value="2"/>
</dbReference>
<dbReference type="InterPro" id="IPR043428">
    <property type="entry name" value="LivM-like"/>
</dbReference>
<dbReference type="RefSeq" id="WP_344604131.1">
    <property type="nucleotide sequence ID" value="NZ_BAAAHE010000014.1"/>
</dbReference>
<keyword evidence="7 9" id="KW-0472">Membrane</keyword>
<evidence type="ECO:0000256" key="2">
    <source>
        <dbReference type="ARBA" id="ARBA00022448"/>
    </source>
</evidence>
<feature type="transmembrane region" description="Helical" evidence="9">
    <location>
        <begin position="97"/>
        <end position="118"/>
    </location>
</feature>
<dbReference type="InterPro" id="IPR052157">
    <property type="entry name" value="BCAA_transport_permease"/>
</dbReference>
<feature type="transmembrane region" description="Helical" evidence="9">
    <location>
        <begin position="307"/>
        <end position="324"/>
    </location>
</feature>
<sequence length="682" mass="71608">MSTVLTRAGDAARTNLKGRPQQIGLTVVLLLVGGLLASANDLWPFVINGISDGSIYALAALGLVLTFKTSGIFNLAIGGQAAASAYVFYSFRIDAGMPWPVAALLALLIVGIGGSLILERMAYLLAEAPPVMKIVATIGLLVFLQSVLTGAYGPATLQFSQYLPTDSFAIGEVRVQASQVIVTVFALASTAGLYLYFKRARLGVAMQAVVEDPNLLALEATSPVVVRRYAWAIGSSFVSISGMLIAPGLGIQVNQMLLLYVTAFGAAALGGFSSLPLTFASAIGIGITMNILSDKLAGQTDVVLSQLYTQVPFLVLVAALLFVPRRKLIERGAKRARRATPIRQFPPQVMLPAGALGLSAAVMVPFVVDSADINQYTTAIGFAIVLASLGLLIWTSGQLSLCHMAFAAVGATTFYHAQNAGWPWLLALLAGALVAIPVGALVSIPSFRLSGTYLAVATFGFGLLFQNLIYATDFMFGAADIRSVSRPELFGMDTASDRGYYYTALVIALGCVAMILTVRRSRLGRLLRGLGDSPAALAAHATNTRLTCLMVFSLSAFLAAVGGVLIAGVPQSASGNAGGSFGYFNSLVLVAVLTFCGRRPILSPVIAAVLFVVIRIYEPFNSETFVDYQGAIFGALALGVAIAPALRVPTLGRRGIARVGRRTPTAVRVQRVQGRVREGVAA</sequence>
<evidence type="ECO:0000256" key="3">
    <source>
        <dbReference type="ARBA" id="ARBA00022475"/>
    </source>
</evidence>
<keyword evidence="4 9" id="KW-0812">Transmembrane</keyword>
<feature type="transmembrane region" description="Helical" evidence="9">
    <location>
        <begin position="499"/>
        <end position="518"/>
    </location>
</feature>
<dbReference type="InterPro" id="IPR001851">
    <property type="entry name" value="ABC_transp_permease"/>
</dbReference>
<feature type="transmembrane region" description="Helical" evidence="9">
    <location>
        <begin position="580"/>
        <end position="596"/>
    </location>
</feature>
<feature type="transmembrane region" description="Helical" evidence="9">
    <location>
        <begin position="130"/>
        <end position="155"/>
    </location>
</feature>
<feature type="transmembrane region" description="Helical" evidence="9">
    <location>
        <begin position="373"/>
        <end position="394"/>
    </location>
</feature>
<feature type="transmembrane region" description="Helical" evidence="9">
    <location>
        <begin position="629"/>
        <end position="648"/>
    </location>
</feature>
<evidence type="ECO:0000256" key="7">
    <source>
        <dbReference type="ARBA" id="ARBA00023136"/>
    </source>
</evidence>
<evidence type="ECO:0000313" key="11">
    <source>
        <dbReference type="Proteomes" id="UP001500957"/>
    </source>
</evidence>
<feature type="transmembrane region" description="Helical" evidence="9">
    <location>
        <begin position="72"/>
        <end position="91"/>
    </location>
</feature>
<feature type="transmembrane region" description="Helical" evidence="9">
    <location>
        <begin position="601"/>
        <end position="617"/>
    </location>
</feature>
<comment type="caution">
    <text evidence="10">The sequence shown here is derived from an EMBL/GenBank/DDBJ whole genome shotgun (WGS) entry which is preliminary data.</text>
</comment>
<dbReference type="CDD" id="cd06582">
    <property type="entry name" value="TM_PBP1_LivH_like"/>
    <property type="match status" value="1"/>
</dbReference>
<proteinExistence type="inferred from homology"/>
<feature type="transmembrane region" description="Helical" evidence="9">
    <location>
        <begin position="454"/>
        <end position="479"/>
    </location>
</feature>
<evidence type="ECO:0000256" key="6">
    <source>
        <dbReference type="ARBA" id="ARBA00022989"/>
    </source>
</evidence>
<feature type="transmembrane region" description="Helical" evidence="9">
    <location>
        <begin position="424"/>
        <end position="442"/>
    </location>
</feature>
<name>A0ABN1GRM7_9ACTN</name>
<keyword evidence="5" id="KW-0029">Amino-acid transport</keyword>
<evidence type="ECO:0000256" key="8">
    <source>
        <dbReference type="ARBA" id="ARBA00037998"/>
    </source>
</evidence>
<feature type="transmembrane region" description="Helical" evidence="9">
    <location>
        <begin position="401"/>
        <end position="418"/>
    </location>
</feature>
<feature type="transmembrane region" description="Helical" evidence="9">
    <location>
        <begin position="257"/>
        <end position="287"/>
    </location>
</feature>
<dbReference type="PANTHER" id="PTHR11795:SF451">
    <property type="entry name" value="ABC TRANSPORTER PERMEASE PROTEIN"/>
    <property type="match status" value="1"/>
</dbReference>
<accession>A0ABN1GRM7</accession>
<dbReference type="Proteomes" id="UP001500957">
    <property type="component" value="Unassembled WGS sequence"/>
</dbReference>
<feature type="transmembrane region" description="Helical" evidence="9">
    <location>
        <begin position="23"/>
        <end position="39"/>
    </location>
</feature>
<reference evidence="10 11" key="1">
    <citation type="journal article" date="2019" name="Int. J. Syst. Evol. Microbiol.">
        <title>The Global Catalogue of Microorganisms (GCM) 10K type strain sequencing project: providing services to taxonomists for standard genome sequencing and annotation.</title>
        <authorList>
            <consortium name="The Broad Institute Genomics Platform"/>
            <consortium name="The Broad Institute Genome Sequencing Center for Infectious Disease"/>
            <person name="Wu L."/>
            <person name="Ma J."/>
        </authorList>
    </citation>
    <scope>NUCLEOTIDE SEQUENCE [LARGE SCALE GENOMIC DNA]</scope>
    <source>
        <strain evidence="10 11">JCM 10671</strain>
    </source>
</reference>
<dbReference type="CDD" id="cd06581">
    <property type="entry name" value="TM_PBP1_LivM_like"/>
    <property type="match status" value="1"/>
</dbReference>
<evidence type="ECO:0000256" key="5">
    <source>
        <dbReference type="ARBA" id="ARBA00022970"/>
    </source>
</evidence>
<feature type="transmembrane region" description="Helical" evidence="9">
    <location>
        <begin position="546"/>
        <end position="568"/>
    </location>
</feature>
<keyword evidence="2" id="KW-0813">Transport</keyword>
<keyword evidence="6 9" id="KW-1133">Transmembrane helix</keyword>
<evidence type="ECO:0000256" key="4">
    <source>
        <dbReference type="ARBA" id="ARBA00022692"/>
    </source>
</evidence>
<evidence type="ECO:0000256" key="9">
    <source>
        <dbReference type="SAM" id="Phobius"/>
    </source>
</evidence>
<comment type="similarity">
    <text evidence="8">Belongs to the binding-protein-dependent transport system permease family. LivHM subfamily.</text>
</comment>
<keyword evidence="3" id="KW-1003">Cell membrane</keyword>
<dbReference type="PANTHER" id="PTHR11795">
    <property type="entry name" value="BRANCHED-CHAIN AMINO ACID TRANSPORT SYSTEM PERMEASE PROTEIN LIVH"/>
    <property type="match status" value="1"/>
</dbReference>
<feature type="transmembrane region" description="Helical" evidence="9">
    <location>
        <begin position="175"/>
        <end position="197"/>
    </location>
</feature>
<comment type="subcellular location">
    <subcellularLocation>
        <location evidence="1">Cell membrane</location>
        <topology evidence="1">Multi-pass membrane protein</topology>
    </subcellularLocation>
</comment>